<feature type="region of interest" description="Disordered" evidence="1">
    <location>
        <begin position="95"/>
        <end position="118"/>
    </location>
</feature>
<dbReference type="Proteomes" id="UP001283341">
    <property type="component" value="Unassembled WGS sequence"/>
</dbReference>
<proteinExistence type="predicted"/>
<reference evidence="2" key="2">
    <citation type="submission" date="2023-06" db="EMBL/GenBank/DDBJ databases">
        <authorList>
            <consortium name="Lawrence Berkeley National Laboratory"/>
            <person name="Haridas S."/>
            <person name="Hensen N."/>
            <person name="Bonometti L."/>
            <person name="Westerberg I."/>
            <person name="Brannstrom I.O."/>
            <person name="Guillou S."/>
            <person name="Cros-Aarteil S."/>
            <person name="Calhoun S."/>
            <person name="Kuo A."/>
            <person name="Mondo S."/>
            <person name="Pangilinan J."/>
            <person name="Riley R."/>
            <person name="Labutti K."/>
            <person name="Andreopoulos B."/>
            <person name="Lipzen A."/>
            <person name="Chen C."/>
            <person name="Yanf M."/>
            <person name="Daum C."/>
            <person name="Ng V."/>
            <person name="Clum A."/>
            <person name="Steindorff A."/>
            <person name="Ohm R."/>
            <person name="Martin F."/>
            <person name="Silar P."/>
            <person name="Natvig D."/>
            <person name="Lalanne C."/>
            <person name="Gautier V."/>
            <person name="Ament-Velasquez S.L."/>
            <person name="Kruys A."/>
            <person name="Hutchinson M.I."/>
            <person name="Powell A.J."/>
            <person name="Barry K."/>
            <person name="Miller A.N."/>
            <person name="Grigoriev I.V."/>
            <person name="Debuchy R."/>
            <person name="Gladieux P."/>
            <person name="Thoren M.H."/>
            <person name="Johannesson H."/>
        </authorList>
    </citation>
    <scope>NUCLEOTIDE SEQUENCE</scope>
    <source>
        <strain evidence="2">CBS 118394</strain>
    </source>
</reference>
<feature type="region of interest" description="Disordered" evidence="1">
    <location>
        <begin position="350"/>
        <end position="387"/>
    </location>
</feature>
<feature type="compositionally biased region" description="Polar residues" evidence="1">
    <location>
        <begin position="357"/>
        <end position="372"/>
    </location>
</feature>
<comment type="caution">
    <text evidence="2">The sequence shown here is derived from an EMBL/GenBank/DDBJ whole genome shotgun (WGS) entry which is preliminary data.</text>
</comment>
<dbReference type="EMBL" id="JAUEDM010000002">
    <property type="protein sequence ID" value="KAK3325100.1"/>
    <property type="molecule type" value="Genomic_DNA"/>
</dbReference>
<evidence type="ECO:0000256" key="1">
    <source>
        <dbReference type="SAM" id="MobiDB-lite"/>
    </source>
</evidence>
<evidence type="ECO:0000313" key="2">
    <source>
        <dbReference type="EMBL" id="KAK3325100.1"/>
    </source>
</evidence>
<name>A0AAE0MAL3_9PEZI</name>
<dbReference type="AlphaFoldDB" id="A0AAE0MAL3"/>
<reference evidence="2" key="1">
    <citation type="journal article" date="2023" name="Mol. Phylogenet. Evol.">
        <title>Genome-scale phylogeny and comparative genomics of the fungal order Sordariales.</title>
        <authorList>
            <person name="Hensen N."/>
            <person name="Bonometti L."/>
            <person name="Westerberg I."/>
            <person name="Brannstrom I.O."/>
            <person name="Guillou S."/>
            <person name="Cros-Aarteil S."/>
            <person name="Calhoun S."/>
            <person name="Haridas S."/>
            <person name="Kuo A."/>
            <person name="Mondo S."/>
            <person name="Pangilinan J."/>
            <person name="Riley R."/>
            <person name="LaButti K."/>
            <person name="Andreopoulos B."/>
            <person name="Lipzen A."/>
            <person name="Chen C."/>
            <person name="Yan M."/>
            <person name="Daum C."/>
            <person name="Ng V."/>
            <person name="Clum A."/>
            <person name="Steindorff A."/>
            <person name="Ohm R.A."/>
            <person name="Martin F."/>
            <person name="Silar P."/>
            <person name="Natvig D.O."/>
            <person name="Lalanne C."/>
            <person name="Gautier V."/>
            <person name="Ament-Velasquez S.L."/>
            <person name="Kruys A."/>
            <person name="Hutchinson M.I."/>
            <person name="Powell A.J."/>
            <person name="Barry K."/>
            <person name="Miller A.N."/>
            <person name="Grigoriev I.V."/>
            <person name="Debuchy R."/>
            <person name="Gladieux P."/>
            <person name="Hiltunen Thoren M."/>
            <person name="Johannesson H."/>
        </authorList>
    </citation>
    <scope>NUCLEOTIDE SEQUENCE</scope>
    <source>
        <strain evidence="2">CBS 118394</strain>
    </source>
</reference>
<organism evidence="2 3">
    <name type="scientific">Apodospora peruviana</name>
    <dbReference type="NCBI Taxonomy" id="516989"/>
    <lineage>
        <taxon>Eukaryota</taxon>
        <taxon>Fungi</taxon>
        <taxon>Dikarya</taxon>
        <taxon>Ascomycota</taxon>
        <taxon>Pezizomycotina</taxon>
        <taxon>Sordariomycetes</taxon>
        <taxon>Sordariomycetidae</taxon>
        <taxon>Sordariales</taxon>
        <taxon>Lasiosphaeriaceae</taxon>
        <taxon>Apodospora</taxon>
    </lineage>
</organism>
<accession>A0AAE0MAL3</accession>
<keyword evidence="3" id="KW-1185">Reference proteome</keyword>
<protein>
    <submittedName>
        <fullName evidence="2">Uncharacterized protein</fullName>
    </submittedName>
</protein>
<gene>
    <name evidence="2" type="ORF">B0H66DRAFT_529155</name>
</gene>
<evidence type="ECO:0000313" key="3">
    <source>
        <dbReference type="Proteomes" id="UP001283341"/>
    </source>
</evidence>
<sequence>MHGSCDHFVRLFATLRAVSSSSTVVKSEPDLQNKDADFFEFLQTPNIAVLDALLKLGHPRQADPARRYHGLESSARSTEASWSKEQKLLNEYLYDPSQSTPPLESKASQHDASRLSARRANKMHQMHKRDRDQVISRADCQKNRVPNEKVLTMVDQLWLDKSLGLKCKEHQTLTGLYTSSGSCRGCHETNIIDDPDKSGFTEVLMRIKVHPLDDPSSVRSSRDLARLIVSMCSRNYLEIGSPDERFRFSEQYEIAIGNVQVYKVRREASLFEEFTNMILTPEGGRLHNRRESAVIRELIPEQDGNAKKVESTMPFDTESGQHEAAKELDALRSEIEIANPMAQAYKAFNGGIPRQRASGSTTNFDQQAASETSNRRLGPREPATAFN</sequence>